<dbReference type="InterPro" id="IPR046175">
    <property type="entry name" value="DUF6177"/>
</dbReference>
<protein>
    <submittedName>
        <fullName evidence="1">Uncharacterized protein</fullName>
    </submittedName>
</protein>
<accession>A0AAW8F171</accession>
<dbReference type="Pfam" id="PF19674">
    <property type="entry name" value="DUF6177"/>
    <property type="match status" value="1"/>
</dbReference>
<dbReference type="AlphaFoldDB" id="A0AAW8F171"/>
<reference evidence="1 2" key="1">
    <citation type="submission" date="2023-07" db="EMBL/GenBank/DDBJ databases">
        <title>Comparative genomics of wheat-associated soil bacteria to identify genetic determinants of phenazine resistance.</title>
        <authorList>
            <person name="Mouncey N."/>
        </authorList>
    </citation>
    <scope>NUCLEOTIDE SEQUENCE [LARGE SCALE GENOMIC DNA]</scope>
    <source>
        <strain evidence="1 2">W4I9-1</strain>
    </source>
</reference>
<proteinExistence type="predicted"/>
<keyword evidence="2" id="KW-1185">Reference proteome</keyword>
<name>A0AAW8F171_9MICO</name>
<dbReference type="Proteomes" id="UP001244427">
    <property type="component" value="Unassembled WGS sequence"/>
</dbReference>
<comment type="caution">
    <text evidence="1">The sequence shown here is derived from an EMBL/GenBank/DDBJ whole genome shotgun (WGS) entry which is preliminary data.</text>
</comment>
<evidence type="ECO:0000313" key="1">
    <source>
        <dbReference type="EMBL" id="MDQ0648629.1"/>
    </source>
</evidence>
<gene>
    <name evidence="1" type="ORF">QFZ53_002825</name>
</gene>
<dbReference type="RefSeq" id="WP_307297482.1">
    <property type="nucleotide sequence ID" value="NZ_JAUSXV010000001.1"/>
</dbReference>
<dbReference type="EMBL" id="JAUSXV010000001">
    <property type="protein sequence ID" value="MDQ0648629.1"/>
    <property type="molecule type" value="Genomic_DNA"/>
</dbReference>
<evidence type="ECO:0000313" key="2">
    <source>
        <dbReference type="Proteomes" id="UP001244427"/>
    </source>
</evidence>
<organism evidence="1 2">
    <name type="scientific">Microbacterium natoriense</name>
    <dbReference type="NCBI Taxonomy" id="284570"/>
    <lineage>
        <taxon>Bacteria</taxon>
        <taxon>Bacillati</taxon>
        <taxon>Actinomycetota</taxon>
        <taxon>Actinomycetes</taxon>
        <taxon>Micrococcales</taxon>
        <taxon>Microbacteriaceae</taxon>
        <taxon>Microbacterium</taxon>
    </lineage>
</organism>
<sequence length="338" mass="35821">MTVFDHPLLDFVEGEYACTEARGHTVYFSEPFADFLTSVRAAGLTPVVIARHDAWWTFAARYYLDLFGGWALVRTGDLFVDPVGAKTGETVSELLEARVHAVLPSQREPELLQAVVSVSVHHAATEQTVLGRLVDVVSGELGQAMPAAWGAHEPATLAWDTATLTAHSRAQMPEVRTFITGGGGALQGIHRVERTGGGVLETFTAVTPIAALDAPTEMVAERATHALTVIAEAFSMPLFGSVTVIPGWRDGRVPAFGTQPIAVPVAMLIGPRAVRALGVDLTVLAARFDVSLAGRQRIPSLVAGFSDPDVPPWRQADELARAFGTDAIARAVAASGGV</sequence>